<evidence type="ECO:0000313" key="2">
    <source>
        <dbReference type="Proteomes" id="UP000886501"/>
    </source>
</evidence>
<comment type="caution">
    <text evidence="1">The sequence shown here is derived from an EMBL/GenBank/DDBJ whole genome shotgun (WGS) entry which is preliminary data.</text>
</comment>
<name>A0ACB6YXG2_THEGA</name>
<dbReference type="EMBL" id="MU118866">
    <property type="protein sequence ID" value="KAF9641947.1"/>
    <property type="molecule type" value="Genomic_DNA"/>
</dbReference>
<accession>A0ACB6YXG2</accession>
<dbReference type="Proteomes" id="UP000886501">
    <property type="component" value="Unassembled WGS sequence"/>
</dbReference>
<organism evidence="1 2">
    <name type="scientific">Thelephora ganbajun</name>
    <name type="common">Ganba fungus</name>
    <dbReference type="NCBI Taxonomy" id="370292"/>
    <lineage>
        <taxon>Eukaryota</taxon>
        <taxon>Fungi</taxon>
        <taxon>Dikarya</taxon>
        <taxon>Basidiomycota</taxon>
        <taxon>Agaricomycotina</taxon>
        <taxon>Agaricomycetes</taxon>
        <taxon>Thelephorales</taxon>
        <taxon>Thelephoraceae</taxon>
        <taxon>Thelephora</taxon>
    </lineage>
</organism>
<reference evidence="1" key="2">
    <citation type="journal article" date="2020" name="Nat. Commun.">
        <title>Large-scale genome sequencing of mycorrhizal fungi provides insights into the early evolution of symbiotic traits.</title>
        <authorList>
            <person name="Miyauchi S."/>
            <person name="Kiss E."/>
            <person name="Kuo A."/>
            <person name="Drula E."/>
            <person name="Kohler A."/>
            <person name="Sanchez-Garcia M."/>
            <person name="Morin E."/>
            <person name="Andreopoulos B."/>
            <person name="Barry K.W."/>
            <person name="Bonito G."/>
            <person name="Buee M."/>
            <person name="Carver A."/>
            <person name="Chen C."/>
            <person name="Cichocki N."/>
            <person name="Clum A."/>
            <person name="Culley D."/>
            <person name="Crous P.W."/>
            <person name="Fauchery L."/>
            <person name="Girlanda M."/>
            <person name="Hayes R.D."/>
            <person name="Keri Z."/>
            <person name="LaButti K."/>
            <person name="Lipzen A."/>
            <person name="Lombard V."/>
            <person name="Magnuson J."/>
            <person name="Maillard F."/>
            <person name="Murat C."/>
            <person name="Nolan M."/>
            <person name="Ohm R.A."/>
            <person name="Pangilinan J."/>
            <person name="Pereira M.F."/>
            <person name="Perotto S."/>
            <person name="Peter M."/>
            <person name="Pfister S."/>
            <person name="Riley R."/>
            <person name="Sitrit Y."/>
            <person name="Stielow J.B."/>
            <person name="Szollosi G."/>
            <person name="Zifcakova L."/>
            <person name="Stursova M."/>
            <person name="Spatafora J.W."/>
            <person name="Tedersoo L."/>
            <person name="Vaario L.M."/>
            <person name="Yamada A."/>
            <person name="Yan M."/>
            <person name="Wang P."/>
            <person name="Xu J."/>
            <person name="Bruns T."/>
            <person name="Baldrian P."/>
            <person name="Vilgalys R."/>
            <person name="Dunand C."/>
            <person name="Henrissat B."/>
            <person name="Grigoriev I.V."/>
            <person name="Hibbett D."/>
            <person name="Nagy L.G."/>
            <person name="Martin F.M."/>
        </authorList>
    </citation>
    <scope>NUCLEOTIDE SEQUENCE</scope>
    <source>
        <strain evidence="1">P2</strain>
    </source>
</reference>
<protein>
    <submittedName>
        <fullName evidence="1">Uncharacterized protein</fullName>
    </submittedName>
</protein>
<sequence length="154" mass="17085">MGQVISIKKVTAELKKNPLFACLSLVQPPRWTNDNLKGKVYGAITFTFEDRDGSRFTELSSQYLYIFGQQCLVHAWKDKVDVKQCLNCWCFSTNHTNCKLYCCLCASPDHVEAGHQATCPPCVCASNTTVSSCTHLKCPMCGKDHPGNDPDCIA</sequence>
<reference evidence="1" key="1">
    <citation type="submission" date="2019-10" db="EMBL/GenBank/DDBJ databases">
        <authorList>
            <consortium name="DOE Joint Genome Institute"/>
            <person name="Kuo A."/>
            <person name="Miyauchi S."/>
            <person name="Kiss E."/>
            <person name="Drula E."/>
            <person name="Kohler A."/>
            <person name="Sanchez-Garcia M."/>
            <person name="Andreopoulos B."/>
            <person name="Barry K.W."/>
            <person name="Bonito G."/>
            <person name="Buee M."/>
            <person name="Carver A."/>
            <person name="Chen C."/>
            <person name="Cichocki N."/>
            <person name="Clum A."/>
            <person name="Culley D."/>
            <person name="Crous P.W."/>
            <person name="Fauchery L."/>
            <person name="Girlanda M."/>
            <person name="Hayes R."/>
            <person name="Keri Z."/>
            <person name="Labutti K."/>
            <person name="Lipzen A."/>
            <person name="Lombard V."/>
            <person name="Magnuson J."/>
            <person name="Maillard F."/>
            <person name="Morin E."/>
            <person name="Murat C."/>
            <person name="Nolan M."/>
            <person name="Ohm R."/>
            <person name="Pangilinan J."/>
            <person name="Pereira M."/>
            <person name="Perotto S."/>
            <person name="Peter M."/>
            <person name="Riley R."/>
            <person name="Sitrit Y."/>
            <person name="Stielow B."/>
            <person name="Szollosi G."/>
            <person name="Zifcakova L."/>
            <person name="Stursova M."/>
            <person name="Spatafora J.W."/>
            <person name="Tedersoo L."/>
            <person name="Vaario L.-M."/>
            <person name="Yamada A."/>
            <person name="Yan M."/>
            <person name="Wang P."/>
            <person name="Xu J."/>
            <person name="Bruns T."/>
            <person name="Baldrian P."/>
            <person name="Vilgalys R."/>
            <person name="Henrissat B."/>
            <person name="Grigoriev I.V."/>
            <person name="Hibbett D."/>
            <person name="Nagy L.G."/>
            <person name="Martin F.M."/>
        </authorList>
    </citation>
    <scope>NUCLEOTIDE SEQUENCE</scope>
    <source>
        <strain evidence="1">P2</strain>
    </source>
</reference>
<keyword evidence="2" id="KW-1185">Reference proteome</keyword>
<evidence type="ECO:0000313" key="1">
    <source>
        <dbReference type="EMBL" id="KAF9641947.1"/>
    </source>
</evidence>
<proteinExistence type="predicted"/>
<gene>
    <name evidence="1" type="ORF">BDM02DRAFT_3106227</name>
</gene>